<evidence type="ECO:0000313" key="1">
    <source>
        <dbReference type="EMBL" id="JAH39034.1"/>
    </source>
</evidence>
<name>A0A0E9SCB7_ANGAN</name>
<dbReference type="EMBL" id="GBXM01069543">
    <property type="protein sequence ID" value="JAH39034.1"/>
    <property type="molecule type" value="Transcribed_RNA"/>
</dbReference>
<organism evidence="1">
    <name type="scientific">Anguilla anguilla</name>
    <name type="common">European freshwater eel</name>
    <name type="synonym">Muraena anguilla</name>
    <dbReference type="NCBI Taxonomy" id="7936"/>
    <lineage>
        <taxon>Eukaryota</taxon>
        <taxon>Metazoa</taxon>
        <taxon>Chordata</taxon>
        <taxon>Craniata</taxon>
        <taxon>Vertebrata</taxon>
        <taxon>Euteleostomi</taxon>
        <taxon>Actinopterygii</taxon>
        <taxon>Neopterygii</taxon>
        <taxon>Teleostei</taxon>
        <taxon>Anguilliformes</taxon>
        <taxon>Anguillidae</taxon>
        <taxon>Anguilla</taxon>
    </lineage>
</organism>
<sequence length="21" mass="2464">MCKTLVRFVFSARLRVLSHSL</sequence>
<reference evidence="1" key="2">
    <citation type="journal article" date="2015" name="Fish Shellfish Immunol.">
        <title>Early steps in the European eel (Anguilla anguilla)-Vibrio vulnificus interaction in the gills: Role of the RtxA13 toxin.</title>
        <authorList>
            <person name="Callol A."/>
            <person name="Pajuelo D."/>
            <person name="Ebbesson L."/>
            <person name="Teles M."/>
            <person name="MacKenzie S."/>
            <person name="Amaro C."/>
        </authorList>
    </citation>
    <scope>NUCLEOTIDE SEQUENCE</scope>
</reference>
<dbReference type="AlphaFoldDB" id="A0A0E9SCB7"/>
<protein>
    <submittedName>
        <fullName evidence="1">Uncharacterized protein</fullName>
    </submittedName>
</protein>
<reference evidence="1" key="1">
    <citation type="submission" date="2014-11" db="EMBL/GenBank/DDBJ databases">
        <authorList>
            <person name="Amaro Gonzalez C."/>
        </authorList>
    </citation>
    <scope>NUCLEOTIDE SEQUENCE</scope>
</reference>
<proteinExistence type="predicted"/>
<accession>A0A0E9SCB7</accession>